<keyword evidence="2" id="KW-1133">Transmembrane helix</keyword>
<dbReference type="Proteomes" id="UP001589748">
    <property type="component" value="Unassembled WGS sequence"/>
</dbReference>
<keyword evidence="4" id="KW-1185">Reference proteome</keyword>
<comment type="caution">
    <text evidence="3">The sequence shown here is derived from an EMBL/GenBank/DDBJ whole genome shotgun (WGS) entry which is preliminary data.</text>
</comment>
<accession>A0ABV5LWZ3</accession>
<feature type="coiled-coil region" evidence="1">
    <location>
        <begin position="73"/>
        <end position="114"/>
    </location>
</feature>
<keyword evidence="2" id="KW-0472">Membrane</keyword>
<dbReference type="EMBL" id="JBHMDM010000007">
    <property type="protein sequence ID" value="MFB9378613.1"/>
    <property type="molecule type" value="Genomic_DNA"/>
</dbReference>
<name>A0ABV5LWZ3_9ACTN</name>
<keyword evidence="2" id="KW-0812">Transmembrane</keyword>
<feature type="transmembrane region" description="Helical" evidence="2">
    <location>
        <begin position="6"/>
        <end position="27"/>
    </location>
</feature>
<evidence type="ECO:0000256" key="2">
    <source>
        <dbReference type="SAM" id="Phobius"/>
    </source>
</evidence>
<keyword evidence="1" id="KW-0175">Coiled coil</keyword>
<evidence type="ECO:0000313" key="3">
    <source>
        <dbReference type="EMBL" id="MFB9378613.1"/>
    </source>
</evidence>
<evidence type="ECO:0000256" key="1">
    <source>
        <dbReference type="SAM" id="Coils"/>
    </source>
</evidence>
<protein>
    <submittedName>
        <fullName evidence="3">Uncharacterized protein</fullName>
    </submittedName>
</protein>
<sequence length="150" mass="16803">MDWQTLLTGGGAVGLVGAIVAIVKVIVDARKAPAEMNRTDAEADTFTAQAMATVTTATQAAATAIIEPLVAQVKRQDDELNRLYERQRDTRERMDRMDDELRDLRRDRELHRDLLLEHAAVDHLLVQRLRDHGIEVADLLPLPPLTLPHN</sequence>
<dbReference type="RefSeq" id="WP_380136707.1">
    <property type="nucleotide sequence ID" value="NZ_JBHLUI010000008.1"/>
</dbReference>
<reference evidence="3 4" key="1">
    <citation type="submission" date="2024-09" db="EMBL/GenBank/DDBJ databases">
        <authorList>
            <person name="Sun Q."/>
            <person name="Mori K."/>
        </authorList>
    </citation>
    <scope>NUCLEOTIDE SEQUENCE [LARGE SCALE GENOMIC DNA]</scope>
    <source>
        <strain evidence="3 4">TISTR 1856</strain>
    </source>
</reference>
<gene>
    <name evidence="3" type="ORF">ACFFVI_16745</name>
</gene>
<proteinExistence type="predicted"/>
<organism evidence="3 4">
    <name type="scientific">Kineococcus gynurae</name>
    <dbReference type="NCBI Taxonomy" id="452979"/>
    <lineage>
        <taxon>Bacteria</taxon>
        <taxon>Bacillati</taxon>
        <taxon>Actinomycetota</taxon>
        <taxon>Actinomycetes</taxon>
        <taxon>Kineosporiales</taxon>
        <taxon>Kineosporiaceae</taxon>
        <taxon>Kineococcus</taxon>
    </lineage>
</organism>
<evidence type="ECO:0000313" key="4">
    <source>
        <dbReference type="Proteomes" id="UP001589748"/>
    </source>
</evidence>